<evidence type="ECO:0000256" key="2">
    <source>
        <dbReference type="SAM" id="MobiDB-lite"/>
    </source>
</evidence>
<dbReference type="PANTHER" id="PTHR15729:SF10">
    <property type="entry name" value="GTPASE-ACTIVATING PROTEIN CDGAPR"/>
    <property type="match status" value="1"/>
</dbReference>
<dbReference type="SUPFAM" id="SSF64268">
    <property type="entry name" value="PX domain"/>
    <property type="match status" value="1"/>
</dbReference>
<organism evidence="3 4">
    <name type="scientific">Meganyctiphanes norvegica</name>
    <name type="common">Northern krill</name>
    <name type="synonym">Thysanopoda norvegica</name>
    <dbReference type="NCBI Taxonomy" id="48144"/>
    <lineage>
        <taxon>Eukaryota</taxon>
        <taxon>Metazoa</taxon>
        <taxon>Ecdysozoa</taxon>
        <taxon>Arthropoda</taxon>
        <taxon>Crustacea</taxon>
        <taxon>Multicrustacea</taxon>
        <taxon>Malacostraca</taxon>
        <taxon>Eumalacostraca</taxon>
        <taxon>Eucarida</taxon>
        <taxon>Euphausiacea</taxon>
        <taxon>Euphausiidae</taxon>
        <taxon>Meganyctiphanes</taxon>
    </lineage>
</organism>
<proteinExistence type="predicted"/>
<dbReference type="GO" id="GO:0005096">
    <property type="term" value="F:GTPase activator activity"/>
    <property type="evidence" value="ECO:0007669"/>
    <property type="project" value="UniProtKB-KW"/>
</dbReference>
<keyword evidence="1" id="KW-0343">GTPase activation</keyword>
<evidence type="ECO:0000256" key="1">
    <source>
        <dbReference type="ARBA" id="ARBA00022468"/>
    </source>
</evidence>
<dbReference type="GO" id="GO:0035091">
    <property type="term" value="F:phosphatidylinositol binding"/>
    <property type="evidence" value="ECO:0007669"/>
    <property type="project" value="InterPro"/>
</dbReference>
<reference evidence="3 4" key="1">
    <citation type="submission" date="2024-05" db="EMBL/GenBank/DDBJ databases">
        <authorList>
            <person name="Wallberg A."/>
        </authorList>
    </citation>
    <scope>NUCLEOTIDE SEQUENCE [LARGE SCALE GENOMIC DNA]</scope>
</reference>
<feature type="region of interest" description="Disordered" evidence="2">
    <location>
        <begin position="1"/>
        <end position="32"/>
    </location>
</feature>
<dbReference type="AlphaFoldDB" id="A0AAV2RYR6"/>
<dbReference type="InterPro" id="IPR036871">
    <property type="entry name" value="PX_dom_sf"/>
</dbReference>
<feature type="non-terminal residue" evidence="3">
    <location>
        <position position="141"/>
    </location>
</feature>
<gene>
    <name evidence="3" type="ORF">MNOR_LOCUS30003</name>
</gene>
<dbReference type="PANTHER" id="PTHR15729">
    <property type="entry name" value="CDC42 GTPASE-ACTIVATING PROTEIN"/>
    <property type="match status" value="1"/>
</dbReference>
<dbReference type="Proteomes" id="UP001497623">
    <property type="component" value="Unassembled WGS sequence"/>
</dbReference>
<name>A0AAV2RYR6_MEGNR</name>
<keyword evidence="4" id="KW-1185">Reference proteome</keyword>
<comment type="caution">
    <text evidence="3">The sequence shown here is derived from an EMBL/GenBank/DDBJ whole genome shotgun (WGS) entry which is preliminary data.</text>
</comment>
<evidence type="ECO:0000313" key="4">
    <source>
        <dbReference type="Proteomes" id="UP001497623"/>
    </source>
</evidence>
<protein>
    <submittedName>
        <fullName evidence="3">Uncharacterized protein</fullName>
    </submittedName>
</protein>
<dbReference type="EMBL" id="CAXKWB010035773">
    <property type="protein sequence ID" value="CAL4147243.1"/>
    <property type="molecule type" value="Genomic_DNA"/>
</dbReference>
<evidence type="ECO:0000313" key="3">
    <source>
        <dbReference type="EMBL" id="CAL4147243.1"/>
    </source>
</evidence>
<dbReference type="InterPro" id="IPR051576">
    <property type="entry name" value="PX-Rho_GAP"/>
</dbReference>
<dbReference type="GO" id="GO:0007264">
    <property type="term" value="P:small GTPase-mediated signal transduction"/>
    <property type="evidence" value="ECO:0007669"/>
    <property type="project" value="TreeGrafter"/>
</dbReference>
<accession>A0AAV2RYR6</accession>
<sequence length="141" mass="15762">MDGGGGVRGGVQITHLTGGSGGAGQSKEEGAPRFPRLDQCAHFHYEYVELPPLDIQLVFEELKPLSGNSSASSCPEDGENRSLLVQVTSLGRSWVLRRTFENFRFLDRQLHRCCYDRKYSQLPELPPEDNLPSQGDDREVR</sequence>